<protein>
    <submittedName>
        <fullName evidence="1">Uncharacterized protein</fullName>
    </submittedName>
</protein>
<sequence length="211" mass="23606">MPFLGRLLGVLRKTGSQWLKRLPKWVRNKQAEVNQRRLISYIKSVMALFTISLLISFDSPARTFGMPFILSFLVVSALHPGRTMGAHIELSFVMALVTGITTAYLVIVQLIVFSISSNTSYAYPSGARIFRAVALAVGCFFLSTARAYWSRYQGIFNLQAFLVFQVLTIFDDTRNFTLNGIPKTVASMMLGTGITMFWNFAVPDTASHILE</sequence>
<evidence type="ECO:0000313" key="2">
    <source>
        <dbReference type="Proteomes" id="UP001145114"/>
    </source>
</evidence>
<name>A0ACC1HEX3_9FUNG</name>
<dbReference type="EMBL" id="JAMZIH010008280">
    <property type="protein sequence ID" value="KAJ1672504.1"/>
    <property type="molecule type" value="Genomic_DNA"/>
</dbReference>
<organism evidence="1 2">
    <name type="scientific">Spiromyces aspiralis</name>
    <dbReference type="NCBI Taxonomy" id="68401"/>
    <lineage>
        <taxon>Eukaryota</taxon>
        <taxon>Fungi</taxon>
        <taxon>Fungi incertae sedis</taxon>
        <taxon>Zoopagomycota</taxon>
        <taxon>Kickxellomycotina</taxon>
        <taxon>Kickxellomycetes</taxon>
        <taxon>Kickxellales</taxon>
        <taxon>Kickxellaceae</taxon>
        <taxon>Spiromyces</taxon>
    </lineage>
</organism>
<keyword evidence="2" id="KW-1185">Reference proteome</keyword>
<comment type="caution">
    <text evidence="1">The sequence shown here is derived from an EMBL/GenBank/DDBJ whole genome shotgun (WGS) entry which is preliminary data.</text>
</comment>
<proteinExistence type="predicted"/>
<gene>
    <name evidence="1" type="ORF">EV182_007049</name>
</gene>
<dbReference type="Proteomes" id="UP001145114">
    <property type="component" value="Unassembled WGS sequence"/>
</dbReference>
<accession>A0ACC1HEX3</accession>
<reference evidence="1" key="1">
    <citation type="submission" date="2022-06" db="EMBL/GenBank/DDBJ databases">
        <title>Phylogenomic reconstructions and comparative analyses of Kickxellomycotina fungi.</title>
        <authorList>
            <person name="Reynolds N.K."/>
            <person name="Stajich J.E."/>
            <person name="Barry K."/>
            <person name="Grigoriev I.V."/>
            <person name="Crous P."/>
            <person name="Smith M.E."/>
        </authorList>
    </citation>
    <scope>NUCLEOTIDE SEQUENCE</scope>
    <source>
        <strain evidence="1">RSA 2271</strain>
    </source>
</reference>
<evidence type="ECO:0000313" key="1">
    <source>
        <dbReference type="EMBL" id="KAJ1672504.1"/>
    </source>
</evidence>